<comment type="pathway">
    <text evidence="3">Amino-sugar metabolism; N-acetylneuraminate degradation; D-fructose 6-phosphate from N-acetylneuraminate: step 5/5.</text>
</comment>
<dbReference type="SUPFAM" id="SSF100950">
    <property type="entry name" value="NagB/RpiA/CoA transferase-like"/>
    <property type="match status" value="1"/>
</dbReference>
<evidence type="ECO:0000256" key="1">
    <source>
        <dbReference type="ARBA" id="ARBA00022801"/>
    </source>
</evidence>
<dbReference type="CDD" id="cd01399">
    <property type="entry name" value="GlcN6P_deaminase"/>
    <property type="match status" value="1"/>
</dbReference>
<dbReference type="PANTHER" id="PTHR11280:SF5">
    <property type="entry name" value="GLUCOSAMINE-6-PHOSPHATE ISOMERASE"/>
    <property type="match status" value="1"/>
</dbReference>
<dbReference type="NCBIfam" id="TIGR00502">
    <property type="entry name" value="nagB"/>
    <property type="match status" value="1"/>
</dbReference>
<dbReference type="GO" id="GO:0004342">
    <property type="term" value="F:glucosamine-6-phosphate deaminase activity"/>
    <property type="evidence" value="ECO:0007669"/>
    <property type="project" value="UniProtKB-UniRule"/>
</dbReference>
<accession>A0A2U1T5Y8</accession>
<evidence type="ECO:0000313" key="6">
    <source>
        <dbReference type="Proteomes" id="UP000244989"/>
    </source>
</evidence>
<dbReference type="GO" id="GO:0006043">
    <property type="term" value="P:glucosamine catabolic process"/>
    <property type="evidence" value="ECO:0007669"/>
    <property type="project" value="TreeGrafter"/>
</dbReference>
<feature type="active site" description="For ring-opening step" evidence="3">
    <location>
        <position position="141"/>
    </location>
</feature>
<dbReference type="InterPro" id="IPR037171">
    <property type="entry name" value="NagB/RpiA_transferase-like"/>
</dbReference>
<gene>
    <name evidence="3 5" type="primary">nagB</name>
    <name evidence="5" type="ORF">DF222_07780</name>
</gene>
<name>A0A2U1T5Y8_9CORY</name>
<protein>
    <recommendedName>
        <fullName evidence="3">Glucosamine-6-phosphate deaminase</fullName>
        <ecNumber evidence="3">3.5.99.6</ecNumber>
    </recommendedName>
    <alternativeName>
        <fullName evidence="3">GlcN6P deaminase</fullName>
        <shortName evidence="3">GNPDA</shortName>
    </alternativeName>
    <alternativeName>
        <fullName evidence="3">Glucosamine-6-phosphate isomerase</fullName>
    </alternativeName>
</protein>
<dbReference type="PANTHER" id="PTHR11280">
    <property type="entry name" value="GLUCOSAMINE-6-PHOSPHATE ISOMERASE"/>
    <property type="match status" value="1"/>
</dbReference>
<keyword evidence="1 3" id="KW-0378">Hydrolase</keyword>
<dbReference type="InterPro" id="IPR004547">
    <property type="entry name" value="Glucosamine6P_isomerase"/>
</dbReference>
<dbReference type="GO" id="GO:0042802">
    <property type="term" value="F:identical protein binding"/>
    <property type="evidence" value="ECO:0007669"/>
    <property type="project" value="TreeGrafter"/>
</dbReference>
<dbReference type="UniPathway" id="UPA00629">
    <property type="reaction ID" value="UER00684"/>
</dbReference>
<organism evidence="5 6">
    <name type="scientific">Corynebacterium yudongzhengii</name>
    <dbReference type="NCBI Taxonomy" id="2080740"/>
    <lineage>
        <taxon>Bacteria</taxon>
        <taxon>Bacillati</taxon>
        <taxon>Actinomycetota</taxon>
        <taxon>Actinomycetes</taxon>
        <taxon>Mycobacteriales</taxon>
        <taxon>Corynebacteriaceae</taxon>
        <taxon>Corynebacterium</taxon>
    </lineage>
</organism>
<comment type="function">
    <text evidence="3">Catalyzes the reversible isomerization-deamination of glucosamine 6-phosphate (GlcN6P) to form fructose 6-phosphate (Fru6P) and ammonium ion.</text>
</comment>
<dbReference type="GO" id="GO:0019262">
    <property type="term" value="P:N-acetylneuraminate catabolic process"/>
    <property type="evidence" value="ECO:0007669"/>
    <property type="project" value="UniProtKB-UniRule"/>
</dbReference>
<evidence type="ECO:0000259" key="4">
    <source>
        <dbReference type="Pfam" id="PF01182"/>
    </source>
</evidence>
<dbReference type="AlphaFoldDB" id="A0A2U1T5Y8"/>
<evidence type="ECO:0000256" key="2">
    <source>
        <dbReference type="ARBA" id="ARBA00023277"/>
    </source>
</evidence>
<comment type="caution">
    <text evidence="5">The sequence shown here is derived from an EMBL/GenBank/DDBJ whole genome shotgun (WGS) entry which is preliminary data.</text>
</comment>
<keyword evidence="2 3" id="KW-0119">Carbohydrate metabolism</keyword>
<dbReference type="KEGG" id="cyz:C3B44_09980"/>
<evidence type="ECO:0000256" key="3">
    <source>
        <dbReference type="HAMAP-Rule" id="MF_01241"/>
    </source>
</evidence>
<feature type="active site" description="Proton acceptor; for ring-opening step" evidence="3">
    <location>
        <position position="136"/>
    </location>
</feature>
<sequence length="264" mass="29066">MDILIRDTPDQVAQTAADIVEIYVRRGQTIGLATGSTPLGLYRELIRRHREEHLSFAGIDAFCLDEYIGLPADHEQSYHRFIRDNFTSQVDFADERVHSPDGMDPRPWVAAELYEKHIRDVGGISVQVLGVGTNGHIGFNEPASPLRARTRVETLHQQTLSDNARFFSSPEEVPTHAITQGLGTILDARHPLLLATGEGKANAIAAMVEGPLSASCPASVLQLHDQVTVVVDKPAASQLADIDYYRHMESARPEWMGLDGLPVD</sequence>
<dbReference type="Proteomes" id="UP000244989">
    <property type="component" value="Unassembled WGS sequence"/>
</dbReference>
<feature type="domain" description="Glucosamine/galactosamine-6-phosphate isomerase" evidence="4">
    <location>
        <begin position="10"/>
        <end position="227"/>
    </location>
</feature>
<dbReference type="GO" id="GO:0005975">
    <property type="term" value="P:carbohydrate metabolic process"/>
    <property type="evidence" value="ECO:0007669"/>
    <property type="project" value="InterPro"/>
</dbReference>
<dbReference type="GO" id="GO:0005737">
    <property type="term" value="C:cytoplasm"/>
    <property type="evidence" value="ECO:0007669"/>
    <property type="project" value="TreeGrafter"/>
</dbReference>
<feature type="active site" description="Proton acceptor; for enolization step" evidence="3">
    <location>
        <position position="65"/>
    </location>
</feature>
<dbReference type="HAMAP" id="MF_01241">
    <property type="entry name" value="GlcN6P_deamin"/>
    <property type="match status" value="1"/>
</dbReference>
<dbReference type="EMBL" id="QEEZ01000013">
    <property type="protein sequence ID" value="PWC01414.1"/>
    <property type="molecule type" value="Genomic_DNA"/>
</dbReference>
<evidence type="ECO:0000313" key="5">
    <source>
        <dbReference type="EMBL" id="PWC01414.1"/>
    </source>
</evidence>
<dbReference type="Gene3D" id="3.40.50.1360">
    <property type="match status" value="1"/>
</dbReference>
<dbReference type="Pfam" id="PF01182">
    <property type="entry name" value="Glucosamine_iso"/>
    <property type="match status" value="1"/>
</dbReference>
<comment type="caution">
    <text evidence="3">Lacks conserved residue(s) required for the propagation of feature annotation.</text>
</comment>
<proteinExistence type="inferred from homology"/>
<dbReference type="InterPro" id="IPR018321">
    <property type="entry name" value="Glucosamine6P_isomerase_CS"/>
</dbReference>
<dbReference type="PROSITE" id="PS01161">
    <property type="entry name" value="GLC_GALNAC_ISOMERASE"/>
    <property type="match status" value="1"/>
</dbReference>
<dbReference type="OrthoDB" id="9791139at2"/>
<dbReference type="GO" id="GO:0006046">
    <property type="term" value="P:N-acetylglucosamine catabolic process"/>
    <property type="evidence" value="ECO:0007669"/>
    <property type="project" value="UniProtKB-UniRule"/>
</dbReference>
<dbReference type="RefSeq" id="WP_108432231.1">
    <property type="nucleotide sequence ID" value="NZ_CP026947.1"/>
</dbReference>
<keyword evidence="6" id="KW-1185">Reference proteome</keyword>
<dbReference type="NCBIfam" id="NF001684">
    <property type="entry name" value="PRK00443.1-4"/>
    <property type="match status" value="1"/>
</dbReference>
<feature type="active site" description="For ring-opening step" evidence="3">
    <location>
        <position position="134"/>
    </location>
</feature>
<dbReference type="InterPro" id="IPR006148">
    <property type="entry name" value="Glc/Gal-6P_isomerase"/>
</dbReference>
<comment type="catalytic activity">
    <reaction evidence="3">
        <text>alpha-D-glucosamine 6-phosphate + H2O = beta-D-fructose 6-phosphate + NH4(+)</text>
        <dbReference type="Rhea" id="RHEA:12172"/>
        <dbReference type="ChEBI" id="CHEBI:15377"/>
        <dbReference type="ChEBI" id="CHEBI:28938"/>
        <dbReference type="ChEBI" id="CHEBI:57634"/>
        <dbReference type="ChEBI" id="CHEBI:75989"/>
        <dbReference type="EC" id="3.5.99.6"/>
    </reaction>
</comment>
<reference evidence="6" key="1">
    <citation type="submission" date="2018-04" db="EMBL/GenBank/DDBJ databases">
        <authorList>
            <person name="Liu S."/>
            <person name="Wang Z."/>
            <person name="Li J."/>
        </authorList>
    </citation>
    <scope>NUCLEOTIDE SEQUENCE [LARGE SCALE GENOMIC DNA]</scope>
    <source>
        <strain evidence="6">2189</strain>
    </source>
</reference>
<dbReference type="EC" id="3.5.99.6" evidence="3"/>
<comment type="similarity">
    <text evidence="3">Belongs to the glucosamine/galactosamine-6-phosphate isomerase family. NagB subfamily.</text>
</comment>